<dbReference type="EMBL" id="CAJVPP010001809">
    <property type="protein sequence ID" value="CAG8573933.1"/>
    <property type="molecule type" value="Genomic_DNA"/>
</dbReference>
<evidence type="ECO:0000313" key="2">
    <source>
        <dbReference type="Proteomes" id="UP000789375"/>
    </source>
</evidence>
<dbReference type="AlphaFoldDB" id="A0A9N9BS31"/>
<organism evidence="1 2">
    <name type="scientific">Funneliformis mosseae</name>
    <name type="common">Endomycorrhizal fungus</name>
    <name type="synonym">Glomus mosseae</name>
    <dbReference type="NCBI Taxonomy" id="27381"/>
    <lineage>
        <taxon>Eukaryota</taxon>
        <taxon>Fungi</taxon>
        <taxon>Fungi incertae sedis</taxon>
        <taxon>Mucoromycota</taxon>
        <taxon>Glomeromycotina</taxon>
        <taxon>Glomeromycetes</taxon>
        <taxon>Glomerales</taxon>
        <taxon>Glomeraceae</taxon>
        <taxon>Funneliformis</taxon>
    </lineage>
</organism>
<accession>A0A9N9BS31</accession>
<reference evidence="1" key="1">
    <citation type="submission" date="2021-06" db="EMBL/GenBank/DDBJ databases">
        <authorList>
            <person name="Kallberg Y."/>
            <person name="Tangrot J."/>
            <person name="Rosling A."/>
        </authorList>
    </citation>
    <scope>NUCLEOTIDE SEQUENCE</scope>
    <source>
        <strain evidence="1">87-6 pot B 2015</strain>
    </source>
</reference>
<protein>
    <submittedName>
        <fullName evidence="1">4683_t:CDS:1</fullName>
    </submittedName>
</protein>
<proteinExistence type="predicted"/>
<evidence type="ECO:0000313" key="1">
    <source>
        <dbReference type="EMBL" id="CAG8573933.1"/>
    </source>
</evidence>
<keyword evidence="2" id="KW-1185">Reference proteome</keyword>
<comment type="caution">
    <text evidence="1">The sequence shown here is derived from an EMBL/GenBank/DDBJ whole genome shotgun (WGS) entry which is preliminary data.</text>
</comment>
<dbReference type="Proteomes" id="UP000789375">
    <property type="component" value="Unassembled WGS sequence"/>
</dbReference>
<gene>
    <name evidence="1" type="ORF">FMOSSE_LOCUS7597</name>
</gene>
<sequence length="71" mass="8072">MLEWVKTSNLKIMLDGLFGDPSTKFFTAEGYIFTVVASRSFISFAKDLFQRKPHIEMMLTITDFALGEADC</sequence>
<name>A0A9N9BS31_FUNMO</name>